<dbReference type="InterPro" id="IPR025662">
    <property type="entry name" value="Sigma_54_int_dom_ATP-bd_1"/>
</dbReference>
<protein>
    <submittedName>
        <fullName evidence="7">Regulatory protein LuxO</fullName>
    </submittedName>
</protein>
<dbReference type="PANTHER" id="PTHR32071:SF35">
    <property type="entry name" value="ANAEROBIC NITRIC OXIDE REDUCTASE TRANSCRIPTION REGULATOR NORR"/>
    <property type="match status" value="1"/>
</dbReference>
<feature type="domain" description="Sigma-54 factor interaction" evidence="6">
    <location>
        <begin position="194"/>
        <end position="423"/>
    </location>
</feature>
<dbReference type="SUPFAM" id="SSF55781">
    <property type="entry name" value="GAF domain-like"/>
    <property type="match status" value="1"/>
</dbReference>
<dbReference type="InterPro" id="IPR002078">
    <property type="entry name" value="Sigma_54_int"/>
</dbReference>
<dbReference type="Pfam" id="PF02954">
    <property type="entry name" value="HTH_8"/>
    <property type="match status" value="1"/>
</dbReference>
<accession>A0A1M7YRD6</accession>
<evidence type="ECO:0000256" key="2">
    <source>
        <dbReference type="ARBA" id="ARBA00022840"/>
    </source>
</evidence>
<dbReference type="InterPro" id="IPR003593">
    <property type="entry name" value="AAA+_ATPase"/>
</dbReference>
<keyword evidence="3" id="KW-0805">Transcription regulation</keyword>
<evidence type="ECO:0000313" key="7">
    <source>
        <dbReference type="EMBL" id="SHO55163.1"/>
    </source>
</evidence>
<keyword evidence="1" id="KW-0547">Nucleotide-binding</keyword>
<reference evidence="8" key="1">
    <citation type="submission" date="2016-12" db="EMBL/GenBank/DDBJ databases">
        <authorList>
            <person name="Rodrigo-Torres L."/>
            <person name="Arahal R.D."/>
            <person name="Lucena T."/>
        </authorList>
    </citation>
    <scope>NUCLEOTIDE SEQUENCE [LARGE SCALE GENOMIC DNA]</scope>
</reference>
<dbReference type="InterPro" id="IPR009057">
    <property type="entry name" value="Homeodomain-like_sf"/>
</dbReference>
<dbReference type="SMART" id="SM00065">
    <property type="entry name" value="GAF"/>
    <property type="match status" value="1"/>
</dbReference>
<dbReference type="Pfam" id="PF00158">
    <property type="entry name" value="Sigma54_activat"/>
    <property type="match status" value="1"/>
</dbReference>
<keyword evidence="4" id="KW-0238">DNA-binding</keyword>
<dbReference type="Gene3D" id="1.10.8.60">
    <property type="match status" value="1"/>
</dbReference>
<evidence type="ECO:0000256" key="4">
    <source>
        <dbReference type="ARBA" id="ARBA00023125"/>
    </source>
</evidence>
<dbReference type="InterPro" id="IPR027417">
    <property type="entry name" value="P-loop_NTPase"/>
</dbReference>
<dbReference type="Proteomes" id="UP000184600">
    <property type="component" value="Unassembled WGS sequence"/>
</dbReference>
<dbReference type="FunFam" id="3.40.50.300:FF:000006">
    <property type="entry name" value="DNA-binding transcriptional regulator NtrC"/>
    <property type="match status" value="1"/>
</dbReference>
<dbReference type="InterPro" id="IPR025944">
    <property type="entry name" value="Sigma_54_int_dom_CS"/>
</dbReference>
<dbReference type="Gene3D" id="1.10.10.60">
    <property type="entry name" value="Homeodomain-like"/>
    <property type="match status" value="1"/>
</dbReference>
<dbReference type="STRING" id="1117707.VQ7734_00882"/>
<organism evidence="7 8">
    <name type="scientific">Vibrio quintilis</name>
    <dbReference type="NCBI Taxonomy" id="1117707"/>
    <lineage>
        <taxon>Bacteria</taxon>
        <taxon>Pseudomonadati</taxon>
        <taxon>Pseudomonadota</taxon>
        <taxon>Gammaproteobacteria</taxon>
        <taxon>Vibrionales</taxon>
        <taxon>Vibrionaceae</taxon>
        <taxon>Vibrio</taxon>
    </lineage>
</organism>
<dbReference type="GO" id="GO:0006355">
    <property type="term" value="P:regulation of DNA-templated transcription"/>
    <property type="evidence" value="ECO:0007669"/>
    <property type="project" value="InterPro"/>
</dbReference>
<dbReference type="SMART" id="SM00382">
    <property type="entry name" value="AAA"/>
    <property type="match status" value="1"/>
</dbReference>
<dbReference type="InterPro" id="IPR003018">
    <property type="entry name" value="GAF"/>
</dbReference>
<dbReference type="Gene3D" id="3.40.50.300">
    <property type="entry name" value="P-loop containing nucleotide triphosphate hydrolases"/>
    <property type="match status" value="1"/>
</dbReference>
<evidence type="ECO:0000256" key="1">
    <source>
        <dbReference type="ARBA" id="ARBA00022741"/>
    </source>
</evidence>
<dbReference type="PROSITE" id="PS00688">
    <property type="entry name" value="SIGMA54_INTERACT_3"/>
    <property type="match status" value="1"/>
</dbReference>
<evidence type="ECO:0000256" key="3">
    <source>
        <dbReference type="ARBA" id="ARBA00023015"/>
    </source>
</evidence>
<proteinExistence type="predicted"/>
<dbReference type="OrthoDB" id="9804019at2"/>
<sequence>MSQAIDHLLLEISLMLSQALTSDIHHQKLIESVQRVFPCDACALFILNEKQELVPVAMSGLSPQLTSQRFKITEHPRLQAILASRQCVRFAADCELPDPFDGQLLSAGQADHVHSCMGCSLYVEQTLVGALTLDASEPGRFDEISDVTVETVAALAAATLRNRQQWEQLQQANSHQRRLTQMLLKEAQAQSPQLTGQSPAICELKANIDLVAMSDLTVLISGETGTGKELVANRIHEHSRRNDHPMIRVNCAALPESLAESELFGHVKGAFTGATSERSGKFELADQGTLFLDEIGELPLSLQAKLLRVIQQGELQRVGSDRSKIVNVRLIAATNRNLQEAVAAGQFRADLFHRLNIFPLQVPPLRDRKGDTGLLCDHFLSQLSQQFHSPALRLSAEALGVLSHYHWPGNIRQLEHTLTRAALKAAGRNQRIITLSELDESLHTQIQAEAEPSLSLTDAMNRYQKQLIQQALAENQGVWAKAARSLKVDRGNLYRLGKKLGLTESESG</sequence>
<dbReference type="PANTHER" id="PTHR32071">
    <property type="entry name" value="TRANSCRIPTIONAL REGULATORY PROTEIN"/>
    <property type="match status" value="1"/>
</dbReference>
<dbReference type="InterPro" id="IPR029016">
    <property type="entry name" value="GAF-like_dom_sf"/>
</dbReference>
<dbReference type="InterPro" id="IPR002197">
    <property type="entry name" value="HTH_Fis"/>
</dbReference>
<dbReference type="Gene3D" id="3.30.450.40">
    <property type="match status" value="1"/>
</dbReference>
<dbReference type="SUPFAM" id="SSF46689">
    <property type="entry name" value="Homeodomain-like"/>
    <property type="match status" value="1"/>
</dbReference>
<gene>
    <name evidence="7" type="primary">luxO_2</name>
    <name evidence="7" type="ORF">VQ7734_00882</name>
</gene>
<dbReference type="NCBIfam" id="NF003451">
    <property type="entry name" value="PRK05022.1"/>
    <property type="match status" value="1"/>
</dbReference>
<dbReference type="SUPFAM" id="SSF52540">
    <property type="entry name" value="P-loop containing nucleoside triphosphate hydrolases"/>
    <property type="match status" value="1"/>
</dbReference>
<dbReference type="Pfam" id="PF25601">
    <property type="entry name" value="AAA_lid_14"/>
    <property type="match status" value="1"/>
</dbReference>
<name>A0A1M7YRD6_9VIBR</name>
<keyword evidence="8" id="KW-1185">Reference proteome</keyword>
<dbReference type="AlphaFoldDB" id="A0A1M7YRD6"/>
<dbReference type="PROSITE" id="PS50045">
    <property type="entry name" value="SIGMA54_INTERACT_4"/>
    <property type="match status" value="1"/>
</dbReference>
<keyword evidence="5" id="KW-0804">Transcription</keyword>
<dbReference type="EMBL" id="FRFG01000012">
    <property type="protein sequence ID" value="SHO55163.1"/>
    <property type="molecule type" value="Genomic_DNA"/>
</dbReference>
<dbReference type="GO" id="GO:0005524">
    <property type="term" value="F:ATP binding"/>
    <property type="evidence" value="ECO:0007669"/>
    <property type="project" value="UniProtKB-KW"/>
</dbReference>
<evidence type="ECO:0000256" key="5">
    <source>
        <dbReference type="ARBA" id="ARBA00023163"/>
    </source>
</evidence>
<dbReference type="InterPro" id="IPR058031">
    <property type="entry name" value="AAA_lid_NorR"/>
</dbReference>
<keyword evidence="2" id="KW-0067">ATP-binding</keyword>
<dbReference type="GO" id="GO:0043565">
    <property type="term" value="F:sequence-specific DNA binding"/>
    <property type="evidence" value="ECO:0007669"/>
    <property type="project" value="InterPro"/>
</dbReference>
<dbReference type="PROSITE" id="PS00675">
    <property type="entry name" value="SIGMA54_INTERACT_1"/>
    <property type="match status" value="1"/>
</dbReference>
<dbReference type="CDD" id="cd00009">
    <property type="entry name" value="AAA"/>
    <property type="match status" value="1"/>
</dbReference>
<dbReference type="Pfam" id="PF01590">
    <property type="entry name" value="GAF"/>
    <property type="match status" value="1"/>
</dbReference>
<evidence type="ECO:0000313" key="8">
    <source>
        <dbReference type="Proteomes" id="UP000184600"/>
    </source>
</evidence>
<dbReference type="RefSeq" id="WP_073580065.1">
    <property type="nucleotide sequence ID" value="NZ_AP024897.1"/>
</dbReference>
<evidence type="ECO:0000259" key="6">
    <source>
        <dbReference type="PROSITE" id="PS50045"/>
    </source>
</evidence>